<sequence length="189" mass="20856">MAVIGLKHPYVAKLIKDDFTGVQYDTPRRLAKAIEAKISPKVNTETLYADDGPAEVASSLGEIEVEIGVDDISTEMQAFLLGATINDDGVVIQKSGDTAPYVALGFILPLSNGGQKYVWLYKGKFELPEEQYKTKGDKVEFQTPTLKGKFVKREFDEAWKASVNTKDEGVDPAVIQNWFSAVYQETTTP</sequence>
<protein>
    <submittedName>
        <fullName evidence="1">Phage major tail, phi13 family protein</fullName>
    </submittedName>
</protein>
<dbReference type="InterPro" id="IPR006490">
    <property type="entry name" value="Maj_tail_phi13"/>
</dbReference>
<name>A0A0D8BSZ5_GEOKU</name>
<dbReference type="Proteomes" id="UP000032522">
    <property type="component" value="Unassembled WGS sequence"/>
</dbReference>
<dbReference type="EMBL" id="JYBP01000003">
    <property type="protein sequence ID" value="KJE27245.1"/>
    <property type="molecule type" value="Genomic_DNA"/>
</dbReference>
<reference evidence="1 2" key="1">
    <citation type="submission" date="2015-01" db="EMBL/GenBank/DDBJ databases">
        <authorList>
            <person name="Filippidou S."/>
            <person name="Jeanneret N."/>
            <person name="Russel-Delif L."/>
            <person name="Junier T."/>
            <person name="Wunderlin T."/>
            <person name="Molina V."/>
            <person name="Johnson S.L."/>
            <person name="Davenport K.W."/>
            <person name="Chain P.S."/>
            <person name="Dorador C."/>
            <person name="Junier P."/>
        </authorList>
    </citation>
    <scope>NUCLEOTIDE SEQUENCE [LARGE SCALE GENOMIC DNA]</scope>
    <source>
        <strain evidence="1 2">Et7/4</strain>
    </source>
</reference>
<dbReference type="AlphaFoldDB" id="A0A0D8BSZ5"/>
<evidence type="ECO:0000313" key="2">
    <source>
        <dbReference type="Proteomes" id="UP000032522"/>
    </source>
</evidence>
<evidence type="ECO:0000313" key="1">
    <source>
        <dbReference type="EMBL" id="KJE27245.1"/>
    </source>
</evidence>
<dbReference type="NCBIfam" id="TIGR01603">
    <property type="entry name" value="maj_tail_phi13"/>
    <property type="match status" value="1"/>
</dbReference>
<organism evidence="1 2">
    <name type="scientific">Geobacillus kaustophilus</name>
    <dbReference type="NCBI Taxonomy" id="1462"/>
    <lineage>
        <taxon>Bacteria</taxon>
        <taxon>Bacillati</taxon>
        <taxon>Bacillota</taxon>
        <taxon>Bacilli</taxon>
        <taxon>Bacillales</taxon>
        <taxon>Anoxybacillaceae</taxon>
        <taxon>Geobacillus</taxon>
        <taxon>Geobacillus thermoleovorans group</taxon>
    </lineage>
</organism>
<dbReference type="RefSeq" id="WP_044732261.1">
    <property type="nucleotide sequence ID" value="NZ_JYBP01000003.1"/>
</dbReference>
<comment type="caution">
    <text evidence="1">The sequence shown here is derived from an EMBL/GenBank/DDBJ whole genome shotgun (WGS) entry which is preliminary data.</text>
</comment>
<dbReference type="PATRIC" id="fig|1462.6.peg.2933"/>
<proteinExistence type="predicted"/>
<dbReference type="OrthoDB" id="3078218at2"/>
<gene>
    <name evidence="1" type="ORF">LG52_2624</name>
</gene>
<accession>A0A0D8BSZ5</accession>